<evidence type="ECO:0000256" key="5">
    <source>
        <dbReference type="ARBA" id="ARBA00022729"/>
    </source>
</evidence>
<dbReference type="GO" id="GO:0005764">
    <property type="term" value="C:lysosome"/>
    <property type="evidence" value="ECO:0007669"/>
    <property type="project" value="InterPro"/>
</dbReference>
<evidence type="ECO:0000256" key="8">
    <source>
        <dbReference type="ARBA" id="ARBA00023180"/>
    </source>
</evidence>
<dbReference type="InterPro" id="IPR011001">
    <property type="entry name" value="Saposin-like"/>
</dbReference>
<proteinExistence type="predicted"/>
<dbReference type="Proteomes" id="UP001374579">
    <property type="component" value="Unassembled WGS sequence"/>
</dbReference>
<dbReference type="PANTHER" id="PTHR11480">
    <property type="entry name" value="SAPOSIN-RELATED"/>
    <property type="match status" value="1"/>
</dbReference>
<gene>
    <name evidence="15" type="ORF">V1264_013016</name>
</gene>
<feature type="signal peptide" evidence="12">
    <location>
        <begin position="1"/>
        <end position="15"/>
    </location>
</feature>
<dbReference type="Pfam" id="PF03489">
    <property type="entry name" value="SapB_2"/>
    <property type="match status" value="4"/>
</dbReference>
<dbReference type="FunFam" id="1.10.225.10:FF:000002">
    <property type="entry name" value="prosaposin isoform X2"/>
    <property type="match status" value="2"/>
</dbReference>
<name>A0AAN9C3J6_9CAEN</name>
<dbReference type="FunFam" id="1.10.225.10:FF:000008">
    <property type="entry name" value="Pulmonary surfactant-associated protein B"/>
    <property type="match status" value="1"/>
</dbReference>
<evidence type="ECO:0000259" key="14">
    <source>
        <dbReference type="PROSITE" id="PS51110"/>
    </source>
</evidence>
<evidence type="ECO:0000256" key="9">
    <source>
        <dbReference type="ARBA" id="ARBA00037221"/>
    </source>
</evidence>
<keyword evidence="6" id="KW-0677">Repeat</keyword>
<dbReference type="PROSITE" id="PS51110">
    <property type="entry name" value="SAP_A"/>
    <property type="match status" value="2"/>
</dbReference>
<comment type="subcellular location">
    <subcellularLocation>
        <location evidence="1">Secreted</location>
        <location evidence="1">Extracellular space</location>
        <location evidence="1">Surface film</location>
    </subcellularLocation>
</comment>
<evidence type="ECO:0000256" key="11">
    <source>
        <dbReference type="ARBA" id="ARBA00041785"/>
    </source>
</evidence>
<keyword evidence="3" id="KW-0964">Secreted</keyword>
<keyword evidence="16" id="KW-1185">Reference proteome</keyword>
<evidence type="ECO:0000256" key="2">
    <source>
        <dbReference type="ARBA" id="ARBA00022439"/>
    </source>
</evidence>
<feature type="domain" description="Saposin B-type" evidence="13">
    <location>
        <begin position="147"/>
        <end position="226"/>
    </location>
</feature>
<evidence type="ECO:0000256" key="12">
    <source>
        <dbReference type="SAM" id="SignalP"/>
    </source>
</evidence>
<dbReference type="EMBL" id="JBAMIC010000002">
    <property type="protein sequence ID" value="KAK7113800.1"/>
    <property type="molecule type" value="Genomic_DNA"/>
</dbReference>
<feature type="chain" id="PRO_5042880001" description="Pulmonary surfactant-associated protein B" evidence="12">
    <location>
        <begin position="16"/>
        <end position="637"/>
    </location>
</feature>
<evidence type="ECO:0000256" key="3">
    <source>
        <dbReference type="ARBA" id="ARBA00022525"/>
    </source>
</evidence>
<evidence type="ECO:0000256" key="1">
    <source>
        <dbReference type="ARBA" id="ARBA00004364"/>
    </source>
</evidence>
<dbReference type="GO" id="GO:0016020">
    <property type="term" value="C:membrane"/>
    <property type="evidence" value="ECO:0007669"/>
    <property type="project" value="GOC"/>
</dbReference>
<evidence type="ECO:0000256" key="10">
    <source>
        <dbReference type="ARBA" id="ARBA00041094"/>
    </source>
</evidence>
<dbReference type="SMART" id="SM00162">
    <property type="entry name" value="SAPA"/>
    <property type="match status" value="2"/>
</dbReference>
<dbReference type="PROSITE" id="PS50015">
    <property type="entry name" value="SAP_B"/>
    <property type="match status" value="4"/>
</dbReference>
<organism evidence="15 16">
    <name type="scientific">Littorina saxatilis</name>
    <dbReference type="NCBI Taxonomy" id="31220"/>
    <lineage>
        <taxon>Eukaryota</taxon>
        <taxon>Metazoa</taxon>
        <taxon>Spiralia</taxon>
        <taxon>Lophotrochozoa</taxon>
        <taxon>Mollusca</taxon>
        <taxon>Gastropoda</taxon>
        <taxon>Caenogastropoda</taxon>
        <taxon>Littorinimorpha</taxon>
        <taxon>Littorinoidea</taxon>
        <taxon>Littorinidae</taxon>
        <taxon>Littorina</taxon>
    </lineage>
</organism>
<dbReference type="SMART" id="SM00741">
    <property type="entry name" value="SapB"/>
    <property type="match status" value="4"/>
</dbReference>
<evidence type="ECO:0000313" key="15">
    <source>
        <dbReference type="EMBL" id="KAK7113800.1"/>
    </source>
</evidence>
<dbReference type="Pfam" id="PF05184">
    <property type="entry name" value="SapB_1"/>
    <property type="match status" value="3"/>
</dbReference>
<keyword evidence="7" id="KW-1015">Disulfide bond</keyword>
<reference evidence="15 16" key="1">
    <citation type="submission" date="2024-02" db="EMBL/GenBank/DDBJ databases">
        <title>Chromosome-scale genome assembly of the rough periwinkle Littorina saxatilis.</title>
        <authorList>
            <person name="De Jode A."/>
            <person name="Faria R."/>
            <person name="Formenti G."/>
            <person name="Sims Y."/>
            <person name="Smith T.P."/>
            <person name="Tracey A."/>
            <person name="Wood J.M.D."/>
            <person name="Zagrodzka Z.B."/>
            <person name="Johannesson K."/>
            <person name="Butlin R.K."/>
            <person name="Leder E.H."/>
        </authorList>
    </citation>
    <scope>NUCLEOTIDE SEQUENCE [LARGE SCALE GENOMIC DNA]</scope>
    <source>
        <strain evidence="15">Snail1</strain>
        <tissue evidence="15">Muscle</tissue>
    </source>
</reference>
<dbReference type="Pfam" id="PF02199">
    <property type="entry name" value="SapA"/>
    <property type="match status" value="2"/>
</dbReference>
<dbReference type="PANTHER" id="PTHR11480:SF3">
    <property type="entry name" value="BCDNA.GH08312"/>
    <property type="match status" value="1"/>
</dbReference>
<feature type="domain" description="Saposin B-type" evidence="13">
    <location>
        <begin position="489"/>
        <end position="570"/>
    </location>
</feature>
<comment type="function">
    <text evidence="9">Pulmonary surfactant-associated proteins promote alveolar stability by lowering the surface tension at the air-liquid interface in the peripheral air spaces. SP-B increases the collapse pressure of palmitic acid to nearly 70 millinewtons per meter.</text>
</comment>
<dbReference type="InterPro" id="IPR008138">
    <property type="entry name" value="SapB_2"/>
</dbReference>
<dbReference type="InterPro" id="IPR008139">
    <property type="entry name" value="SaposinB_dom"/>
</dbReference>
<dbReference type="Gene3D" id="1.10.225.10">
    <property type="entry name" value="Saposin-like"/>
    <property type="match status" value="4"/>
</dbReference>
<dbReference type="AlphaFoldDB" id="A0AAN9C3J6"/>
<dbReference type="InterPro" id="IPR051428">
    <property type="entry name" value="Sphingo_Act-Surfact_Prot"/>
</dbReference>
<keyword evidence="5 12" id="KW-0732">Signal</keyword>
<dbReference type="GO" id="GO:0007585">
    <property type="term" value="P:respiratory gaseous exchange by respiratory system"/>
    <property type="evidence" value="ECO:0007669"/>
    <property type="project" value="UniProtKB-KW"/>
</dbReference>
<keyword evidence="8" id="KW-0325">Glycoprotein</keyword>
<dbReference type="GO" id="GO:0006665">
    <property type="term" value="P:sphingolipid metabolic process"/>
    <property type="evidence" value="ECO:0007669"/>
    <property type="project" value="InterPro"/>
</dbReference>
<dbReference type="GO" id="GO:0005576">
    <property type="term" value="C:extracellular region"/>
    <property type="evidence" value="ECO:0007669"/>
    <property type="project" value="UniProtKB-SubCell"/>
</dbReference>
<feature type="domain" description="Saposin A-type" evidence="14">
    <location>
        <begin position="16"/>
        <end position="56"/>
    </location>
</feature>
<dbReference type="InterPro" id="IPR008373">
    <property type="entry name" value="Saposin"/>
</dbReference>
<comment type="caution">
    <text evidence="15">The sequence shown here is derived from an EMBL/GenBank/DDBJ whole genome shotgun (WGS) entry which is preliminary data.</text>
</comment>
<dbReference type="PRINTS" id="PR01797">
    <property type="entry name" value="SAPOSIN"/>
</dbReference>
<evidence type="ECO:0000256" key="4">
    <source>
        <dbReference type="ARBA" id="ARBA00022713"/>
    </source>
</evidence>
<dbReference type="InterPro" id="IPR003119">
    <property type="entry name" value="SAP_A"/>
</dbReference>
<feature type="domain" description="Saposin B-type" evidence="13">
    <location>
        <begin position="244"/>
        <end position="326"/>
    </location>
</feature>
<evidence type="ECO:0000256" key="6">
    <source>
        <dbReference type="ARBA" id="ARBA00022737"/>
    </source>
</evidence>
<sequence length="637" mass="69396">MKILLLFAFAAIGQCALLGSKKCTYGPSYWCSHIHHAKECNALQHCITTVWKNQDSAMTGSTETCFDVIQVLDVVRKSSDSDLLGKMAVGCTGMPAEKRATCKELMTHDQKEVHQLLSSDLPSARIASALGLCGAYEDAVSHPVEVSKDYCTDCTNFFGDIREIFNNSEGQAVAMLKKLVCTKVGPLQDLCNQLVDQYASMVFQLVYQQLNPRDICLILQLCANQTHADIINNLEQIMAKRQKSSVGCDVCQNIAKDVQSALRDATFQKDIMTAVEDKVCPLFPGDLGTQCKSYVSEYGPVVFQILVAELDPKTICQTIGVCNATKTDKKLTAVPLSSPMGTVHILPAQLAKVKVAASPQCALCEFVMSKLESMLTTNATEVGILFVMSKLESMLTTNATEVGILFVMSKLESMLTTNATEEQIEAALKQVCNLLPKSIADECDSFVTEYGPMVINLLLHEVGPQAVCTALGLCVGDKPKIEKPLPVKSGETCLICETVLGYVKSALNDPNNEKTIEQLLDEVCDIVPASYKGMCDQLVTAYTPAIINLLAQYDDPVQVCTGLGLCTKTINNETKLPSQPLKFKPMLDLQAAKPHLLGSEKCTYGPSFWCASVENAKQCNALEHCAKYYNLKMDTAA</sequence>
<dbReference type="SUPFAM" id="SSF47862">
    <property type="entry name" value="Saposin"/>
    <property type="match status" value="4"/>
</dbReference>
<accession>A0AAN9C3J6</accession>
<evidence type="ECO:0000256" key="7">
    <source>
        <dbReference type="ARBA" id="ARBA00023157"/>
    </source>
</evidence>
<keyword evidence="2" id="KW-0767">Surface film</keyword>
<evidence type="ECO:0000259" key="13">
    <source>
        <dbReference type="PROSITE" id="PS50015"/>
    </source>
</evidence>
<feature type="domain" description="Saposin A-type" evidence="14">
    <location>
        <begin position="595"/>
        <end position="635"/>
    </location>
</feature>
<evidence type="ECO:0000313" key="16">
    <source>
        <dbReference type="Proteomes" id="UP001374579"/>
    </source>
</evidence>
<dbReference type="InterPro" id="IPR007856">
    <property type="entry name" value="SapB_1"/>
</dbReference>
<keyword evidence="4" id="KW-0305">Gaseous exchange</keyword>
<feature type="domain" description="Saposin B-type" evidence="13">
    <location>
        <begin position="357"/>
        <end position="478"/>
    </location>
</feature>
<protein>
    <recommendedName>
        <fullName evidence="10">Pulmonary surfactant-associated protein B</fullName>
    </recommendedName>
    <alternativeName>
        <fullName evidence="11">Pulmonary surfactant-associated proteolipid SPL(Phe)</fullName>
    </alternativeName>
</protein>